<dbReference type="InterPro" id="IPR009057">
    <property type="entry name" value="Homeodomain-like_sf"/>
</dbReference>
<dbReference type="Pfam" id="PF14278">
    <property type="entry name" value="TetR_C_8"/>
    <property type="match status" value="1"/>
</dbReference>
<accession>A0ABT0WAM1</accession>
<evidence type="ECO:0000259" key="4">
    <source>
        <dbReference type="PROSITE" id="PS50977"/>
    </source>
</evidence>
<dbReference type="PROSITE" id="PS50977">
    <property type="entry name" value="HTH_TETR_2"/>
    <property type="match status" value="1"/>
</dbReference>
<feature type="DNA-binding region" description="H-T-H motif" evidence="3">
    <location>
        <begin position="34"/>
        <end position="53"/>
    </location>
</feature>
<name>A0ABT0WAM1_9BACI</name>
<keyword evidence="2 3" id="KW-0238">DNA-binding</keyword>
<dbReference type="PANTHER" id="PTHR43479:SF7">
    <property type="entry name" value="TETR-FAMILY TRANSCRIPTIONAL REGULATOR"/>
    <property type="match status" value="1"/>
</dbReference>
<dbReference type="Pfam" id="PF00440">
    <property type="entry name" value="TetR_N"/>
    <property type="match status" value="1"/>
</dbReference>
<dbReference type="Gene3D" id="1.10.357.10">
    <property type="entry name" value="Tetracycline Repressor, domain 2"/>
    <property type="match status" value="1"/>
</dbReference>
<evidence type="ECO:0000256" key="3">
    <source>
        <dbReference type="PROSITE-ProRule" id="PRU00335"/>
    </source>
</evidence>
<dbReference type="InterPro" id="IPR001647">
    <property type="entry name" value="HTH_TetR"/>
</dbReference>
<dbReference type="SUPFAM" id="SSF46689">
    <property type="entry name" value="Homeodomain-like"/>
    <property type="match status" value="1"/>
</dbReference>
<protein>
    <submittedName>
        <fullName evidence="5">TetR/AcrR family transcriptional regulator</fullName>
    </submittedName>
</protein>
<organism evidence="5 6">
    <name type="scientific">Neobacillus pocheonensis</name>
    <dbReference type="NCBI Taxonomy" id="363869"/>
    <lineage>
        <taxon>Bacteria</taxon>
        <taxon>Bacillati</taxon>
        <taxon>Bacillota</taxon>
        <taxon>Bacilli</taxon>
        <taxon>Bacillales</taxon>
        <taxon>Bacillaceae</taxon>
        <taxon>Neobacillus</taxon>
    </lineage>
</organism>
<evidence type="ECO:0000313" key="5">
    <source>
        <dbReference type="EMBL" id="MCM2532628.1"/>
    </source>
</evidence>
<dbReference type="EMBL" id="JAMQCR010000001">
    <property type="protein sequence ID" value="MCM2532628.1"/>
    <property type="molecule type" value="Genomic_DNA"/>
</dbReference>
<sequence>MTENVHDQMVSRTRKLINDALIELIEEKGFDGITIRDLTAKAGINRGTFYLHYRDKYDLMEKVQEDILQGFLEIILKLNPYEALKYFSHNTPYPIMVQIFVYLKRNGRILKVLLGPKGDPAFPKKMKDLIRNNIFEKLVKNQGSNLQNGSIAHEYLPAIGTSVNFGVIEQWLENGMVHSPEEMAMIYFKIINLIRSKTY</sequence>
<evidence type="ECO:0000256" key="1">
    <source>
        <dbReference type="ARBA" id="ARBA00022491"/>
    </source>
</evidence>
<dbReference type="InterPro" id="IPR039532">
    <property type="entry name" value="TetR_C_Firmicutes"/>
</dbReference>
<feature type="domain" description="HTH tetR-type" evidence="4">
    <location>
        <begin position="11"/>
        <end position="71"/>
    </location>
</feature>
<dbReference type="PANTHER" id="PTHR43479">
    <property type="entry name" value="ACREF/ENVCD OPERON REPRESSOR-RELATED"/>
    <property type="match status" value="1"/>
</dbReference>
<keyword evidence="6" id="KW-1185">Reference proteome</keyword>
<reference evidence="5 6" key="1">
    <citation type="submission" date="2022-06" db="EMBL/GenBank/DDBJ databases">
        <authorList>
            <person name="Jeon C.O."/>
        </authorList>
    </citation>
    <scope>NUCLEOTIDE SEQUENCE [LARGE SCALE GENOMIC DNA]</scope>
    <source>
        <strain evidence="5 6">KCTC 13943</strain>
    </source>
</reference>
<comment type="caution">
    <text evidence="5">The sequence shown here is derived from an EMBL/GenBank/DDBJ whole genome shotgun (WGS) entry which is preliminary data.</text>
</comment>
<dbReference type="InterPro" id="IPR050624">
    <property type="entry name" value="HTH-type_Tx_Regulator"/>
</dbReference>
<evidence type="ECO:0000256" key="2">
    <source>
        <dbReference type="ARBA" id="ARBA00023125"/>
    </source>
</evidence>
<proteinExistence type="predicted"/>
<dbReference type="Proteomes" id="UP001523262">
    <property type="component" value="Unassembled WGS sequence"/>
</dbReference>
<gene>
    <name evidence="5" type="ORF">NDK43_09835</name>
</gene>
<dbReference type="PRINTS" id="PR00455">
    <property type="entry name" value="HTHTETR"/>
</dbReference>
<keyword evidence="1" id="KW-0678">Repressor</keyword>
<evidence type="ECO:0000313" key="6">
    <source>
        <dbReference type="Proteomes" id="UP001523262"/>
    </source>
</evidence>